<dbReference type="Proteomes" id="UP001274896">
    <property type="component" value="Unassembled WGS sequence"/>
</dbReference>
<evidence type="ECO:0000256" key="1">
    <source>
        <dbReference type="SAM" id="MobiDB-lite"/>
    </source>
</evidence>
<feature type="region of interest" description="Disordered" evidence="1">
    <location>
        <begin position="17"/>
        <end position="39"/>
    </location>
</feature>
<feature type="compositionally biased region" description="Polar residues" evidence="1">
    <location>
        <begin position="25"/>
        <end position="39"/>
    </location>
</feature>
<keyword evidence="3" id="KW-1185">Reference proteome</keyword>
<name>A0AAE0PQN7_9TELE</name>
<dbReference type="EMBL" id="JAUCMX010000484">
    <property type="protein sequence ID" value="KAK3505840.1"/>
    <property type="molecule type" value="Genomic_DNA"/>
</dbReference>
<sequence length="97" mass="10443">KAFSPWCHLIPVAGREDLTRGGQGSRSTENSFSSTTTLSTGAPQGCVLSPLLFTLVTHNCAAMHNLNHIKFAVDTTVVGLISKNDESAYREEHNSLV</sequence>
<comment type="caution">
    <text evidence="2">The sequence shown here is derived from an EMBL/GenBank/DDBJ whole genome shotgun (WGS) entry which is preliminary data.</text>
</comment>
<proteinExistence type="predicted"/>
<reference evidence="2" key="1">
    <citation type="submission" date="2023-06" db="EMBL/GenBank/DDBJ databases">
        <title>Male Hemibagrus guttatus genome.</title>
        <authorList>
            <person name="Bian C."/>
        </authorList>
    </citation>
    <scope>NUCLEOTIDE SEQUENCE</scope>
    <source>
        <strain evidence="2">Male_cb2023</strain>
        <tissue evidence="2">Muscle</tissue>
    </source>
</reference>
<evidence type="ECO:0000313" key="2">
    <source>
        <dbReference type="EMBL" id="KAK3505840.1"/>
    </source>
</evidence>
<protein>
    <recommendedName>
        <fullName evidence="4">Reverse transcriptase domain-containing protein</fullName>
    </recommendedName>
</protein>
<evidence type="ECO:0008006" key="4">
    <source>
        <dbReference type="Google" id="ProtNLM"/>
    </source>
</evidence>
<accession>A0AAE0PQN7</accession>
<organism evidence="2 3">
    <name type="scientific">Hemibagrus guttatus</name>
    <dbReference type="NCBI Taxonomy" id="175788"/>
    <lineage>
        <taxon>Eukaryota</taxon>
        <taxon>Metazoa</taxon>
        <taxon>Chordata</taxon>
        <taxon>Craniata</taxon>
        <taxon>Vertebrata</taxon>
        <taxon>Euteleostomi</taxon>
        <taxon>Actinopterygii</taxon>
        <taxon>Neopterygii</taxon>
        <taxon>Teleostei</taxon>
        <taxon>Ostariophysi</taxon>
        <taxon>Siluriformes</taxon>
        <taxon>Bagridae</taxon>
        <taxon>Hemibagrus</taxon>
    </lineage>
</organism>
<evidence type="ECO:0000313" key="3">
    <source>
        <dbReference type="Proteomes" id="UP001274896"/>
    </source>
</evidence>
<dbReference type="AlphaFoldDB" id="A0AAE0PQN7"/>
<gene>
    <name evidence="2" type="ORF">QTP70_003823</name>
</gene>
<feature type="non-terminal residue" evidence="2">
    <location>
        <position position="1"/>
    </location>
</feature>